<dbReference type="SMART" id="SM00387">
    <property type="entry name" value="HATPase_c"/>
    <property type="match status" value="1"/>
</dbReference>
<dbReference type="PANTHER" id="PTHR43304:SF1">
    <property type="entry name" value="PAC DOMAIN-CONTAINING PROTEIN"/>
    <property type="match status" value="1"/>
</dbReference>
<dbReference type="PROSITE" id="PS50113">
    <property type="entry name" value="PAC"/>
    <property type="match status" value="1"/>
</dbReference>
<dbReference type="EMBL" id="CP055156">
    <property type="protein sequence ID" value="QNF34838.1"/>
    <property type="molecule type" value="Genomic_DNA"/>
</dbReference>
<gene>
    <name evidence="10" type="ORF">HUW51_19675</name>
</gene>
<evidence type="ECO:0000313" key="11">
    <source>
        <dbReference type="Proteomes" id="UP000515237"/>
    </source>
</evidence>
<dbReference type="CDD" id="cd00130">
    <property type="entry name" value="PAS"/>
    <property type="match status" value="1"/>
</dbReference>
<dbReference type="FunFam" id="3.30.450.20:FF:000099">
    <property type="entry name" value="Sensory box sensor histidine kinase"/>
    <property type="match status" value="1"/>
</dbReference>
<dbReference type="InterPro" id="IPR001610">
    <property type="entry name" value="PAC"/>
</dbReference>
<name>A0A7G7GCF4_9BACT</name>
<comment type="catalytic activity">
    <reaction evidence="1">
        <text>ATP + protein L-histidine = ADP + protein N-phospho-L-histidine.</text>
        <dbReference type="EC" id="2.7.13.3"/>
    </reaction>
</comment>
<dbReference type="InterPro" id="IPR004358">
    <property type="entry name" value="Sig_transdc_His_kin-like_C"/>
</dbReference>
<dbReference type="SMART" id="SM00065">
    <property type="entry name" value="GAF"/>
    <property type="match status" value="1"/>
</dbReference>
<dbReference type="InterPro" id="IPR013655">
    <property type="entry name" value="PAS_fold_3"/>
</dbReference>
<dbReference type="CDD" id="cd00082">
    <property type="entry name" value="HisKA"/>
    <property type="match status" value="1"/>
</dbReference>
<dbReference type="InterPro" id="IPR003018">
    <property type="entry name" value="GAF"/>
</dbReference>
<dbReference type="InterPro" id="IPR035965">
    <property type="entry name" value="PAS-like_dom_sf"/>
</dbReference>
<dbReference type="InterPro" id="IPR036890">
    <property type="entry name" value="HATPase_C_sf"/>
</dbReference>
<dbReference type="Gene3D" id="3.30.450.20">
    <property type="entry name" value="PAS domain"/>
    <property type="match status" value="1"/>
</dbReference>
<dbReference type="Pfam" id="PF08447">
    <property type="entry name" value="PAS_3"/>
    <property type="match status" value="1"/>
</dbReference>
<evidence type="ECO:0000256" key="6">
    <source>
        <dbReference type="SAM" id="Coils"/>
    </source>
</evidence>
<feature type="domain" description="PAC" evidence="9">
    <location>
        <begin position="274"/>
        <end position="327"/>
    </location>
</feature>
<keyword evidence="6" id="KW-0175">Coiled coil</keyword>
<dbReference type="Gene3D" id="1.10.287.130">
    <property type="match status" value="1"/>
</dbReference>
<dbReference type="RefSeq" id="WP_185271332.1">
    <property type="nucleotide sequence ID" value="NZ_CP055156.1"/>
</dbReference>
<dbReference type="Gene3D" id="3.30.450.40">
    <property type="match status" value="1"/>
</dbReference>
<dbReference type="SMART" id="SM00091">
    <property type="entry name" value="PAS"/>
    <property type="match status" value="1"/>
</dbReference>
<dbReference type="SUPFAM" id="SSF55785">
    <property type="entry name" value="PYP-like sensor domain (PAS domain)"/>
    <property type="match status" value="1"/>
</dbReference>
<dbReference type="InterPro" id="IPR029016">
    <property type="entry name" value="GAF-like_dom_sf"/>
</dbReference>
<dbReference type="InterPro" id="IPR003661">
    <property type="entry name" value="HisK_dim/P_dom"/>
</dbReference>
<dbReference type="InterPro" id="IPR036097">
    <property type="entry name" value="HisK_dim/P_sf"/>
</dbReference>
<evidence type="ECO:0000259" key="7">
    <source>
        <dbReference type="PROSITE" id="PS50109"/>
    </source>
</evidence>
<dbReference type="AlphaFoldDB" id="A0A7G7GCF4"/>
<dbReference type="Pfam" id="PF02518">
    <property type="entry name" value="HATPase_c"/>
    <property type="match status" value="1"/>
</dbReference>
<dbReference type="Pfam" id="PF00512">
    <property type="entry name" value="HisKA"/>
    <property type="match status" value="1"/>
</dbReference>
<keyword evidence="5" id="KW-0418">Kinase</keyword>
<evidence type="ECO:0000259" key="8">
    <source>
        <dbReference type="PROSITE" id="PS50112"/>
    </source>
</evidence>
<evidence type="ECO:0000256" key="3">
    <source>
        <dbReference type="ARBA" id="ARBA00022553"/>
    </source>
</evidence>
<dbReference type="PANTHER" id="PTHR43304">
    <property type="entry name" value="PHYTOCHROME-LIKE PROTEIN CPH1"/>
    <property type="match status" value="1"/>
</dbReference>
<keyword evidence="3" id="KW-0597">Phosphoprotein</keyword>
<feature type="domain" description="PAS" evidence="8">
    <location>
        <begin position="201"/>
        <end position="271"/>
    </location>
</feature>
<feature type="domain" description="Histidine kinase" evidence="7">
    <location>
        <begin position="345"/>
        <end position="560"/>
    </location>
</feature>
<dbReference type="InterPro" id="IPR005467">
    <property type="entry name" value="His_kinase_dom"/>
</dbReference>
<evidence type="ECO:0000256" key="2">
    <source>
        <dbReference type="ARBA" id="ARBA00012438"/>
    </source>
</evidence>
<evidence type="ECO:0000259" key="9">
    <source>
        <dbReference type="PROSITE" id="PS50113"/>
    </source>
</evidence>
<keyword evidence="11" id="KW-1185">Reference proteome</keyword>
<dbReference type="Pfam" id="PF13185">
    <property type="entry name" value="GAF_2"/>
    <property type="match status" value="1"/>
</dbReference>
<dbReference type="KEGG" id="aswu:HUW51_19675"/>
<dbReference type="Gene3D" id="3.30.565.10">
    <property type="entry name" value="Histidine kinase-like ATPase, C-terminal domain"/>
    <property type="match status" value="1"/>
</dbReference>
<keyword evidence="4" id="KW-0808">Transferase</keyword>
<dbReference type="SUPFAM" id="SSF55874">
    <property type="entry name" value="ATPase domain of HSP90 chaperone/DNA topoisomerase II/histidine kinase"/>
    <property type="match status" value="1"/>
</dbReference>
<dbReference type="GO" id="GO:0000155">
    <property type="term" value="F:phosphorelay sensor kinase activity"/>
    <property type="evidence" value="ECO:0007669"/>
    <property type="project" value="InterPro"/>
</dbReference>
<dbReference type="SMART" id="SM00388">
    <property type="entry name" value="HisKA"/>
    <property type="match status" value="1"/>
</dbReference>
<protein>
    <recommendedName>
        <fullName evidence="2">histidine kinase</fullName>
        <ecNumber evidence="2">2.7.13.3</ecNumber>
    </recommendedName>
</protein>
<sequence>MQREAVSQSSLHHQLEETKKRLEERNQQLELINQIGIMLTSELELDKLVQKVTDIATQISKAQFGALFYKKVNEQGEEHTLYTLSGADKKDFTGMHTLRDTPLLAPTFNGEGIIRSDDITQDPRYGQNKPHNGMPKGHLPLKSYLAVPVISKNGTVLGGLFFGHRLPGIFTQYEEDLVQGIAAQAAIAMDNARLFQSNLEAEQRTKLVLESIPLLAWTALPNGLINYFNKRWYEYSGLPQEPISGQEWQSIVHPDDLISTGTIWQQSMATGETFELDMRLRRASDNSYRWHLTRATVVKDPAGKILMWVGTCTDVDEVKQAQQSLLKKNEELVRINQDLDNFVYTASHDLKTPVIHIQQLIEVLHEGAQFQTEDAELLQELLNKSLKQLQHTIQDLSEIVKVQKDQETTIENLEIAPLIEEVKISLQVALFETGGSIITHLDQAPVLAFNRVNLKSILYNLISNGLKYRSPKRTPEITVTSSLVPGFLKISVSDNGLGIDLAQRGHKLFQMFSRFHDHVPGSGIGLYIVNRIIKNNGGYIEVDSQLDVGTTFNLYFKRNA</sequence>
<dbReference type="SUPFAM" id="SSF55781">
    <property type="entry name" value="GAF domain-like"/>
    <property type="match status" value="1"/>
</dbReference>
<feature type="coiled-coil region" evidence="6">
    <location>
        <begin position="379"/>
        <end position="406"/>
    </location>
</feature>
<dbReference type="NCBIfam" id="TIGR00229">
    <property type="entry name" value="sensory_box"/>
    <property type="match status" value="1"/>
</dbReference>
<dbReference type="InterPro" id="IPR000014">
    <property type="entry name" value="PAS"/>
</dbReference>
<dbReference type="EC" id="2.7.13.3" evidence="2"/>
<dbReference type="Proteomes" id="UP000515237">
    <property type="component" value="Chromosome"/>
</dbReference>
<dbReference type="PRINTS" id="PR00344">
    <property type="entry name" value="BCTRLSENSOR"/>
</dbReference>
<evidence type="ECO:0000256" key="5">
    <source>
        <dbReference type="ARBA" id="ARBA00022777"/>
    </source>
</evidence>
<dbReference type="InterPro" id="IPR003594">
    <property type="entry name" value="HATPase_dom"/>
</dbReference>
<dbReference type="SMART" id="SM00086">
    <property type="entry name" value="PAC"/>
    <property type="match status" value="1"/>
</dbReference>
<proteinExistence type="predicted"/>
<accession>A0A7G7GCF4</accession>
<evidence type="ECO:0000313" key="10">
    <source>
        <dbReference type="EMBL" id="QNF34838.1"/>
    </source>
</evidence>
<dbReference type="SUPFAM" id="SSF47384">
    <property type="entry name" value="Homodimeric domain of signal transducing histidine kinase"/>
    <property type="match status" value="1"/>
</dbReference>
<dbReference type="InterPro" id="IPR052162">
    <property type="entry name" value="Sensor_kinase/Photoreceptor"/>
</dbReference>
<evidence type="ECO:0000256" key="4">
    <source>
        <dbReference type="ARBA" id="ARBA00022679"/>
    </source>
</evidence>
<evidence type="ECO:0000256" key="1">
    <source>
        <dbReference type="ARBA" id="ARBA00000085"/>
    </source>
</evidence>
<reference evidence="10 11" key="1">
    <citation type="journal article" date="2018" name="Int. J. Syst. Evol. Microbiol.">
        <title>Adhaeribacter swui sp. nov., isolated from wet mud.</title>
        <authorList>
            <person name="Kim D.U."/>
            <person name="Kim K.W."/>
            <person name="Kang M.S."/>
            <person name="Kim J.Y."/>
            <person name="Jang J.H."/>
            <person name="Kim M.K."/>
        </authorList>
    </citation>
    <scope>NUCLEOTIDE SEQUENCE [LARGE SCALE GENOMIC DNA]</scope>
    <source>
        <strain evidence="10 11">KCTC 52873</strain>
    </source>
</reference>
<organism evidence="10 11">
    <name type="scientific">Adhaeribacter swui</name>
    <dbReference type="NCBI Taxonomy" id="2086471"/>
    <lineage>
        <taxon>Bacteria</taxon>
        <taxon>Pseudomonadati</taxon>
        <taxon>Bacteroidota</taxon>
        <taxon>Cytophagia</taxon>
        <taxon>Cytophagales</taxon>
        <taxon>Hymenobacteraceae</taxon>
        <taxon>Adhaeribacter</taxon>
    </lineage>
</organism>
<dbReference type="InterPro" id="IPR000700">
    <property type="entry name" value="PAS-assoc_C"/>
</dbReference>
<dbReference type="PROSITE" id="PS50109">
    <property type="entry name" value="HIS_KIN"/>
    <property type="match status" value="1"/>
</dbReference>
<dbReference type="PROSITE" id="PS50112">
    <property type="entry name" value="PAS"/>
    <property type="match status" value="1"/>
</dbReference>